<dbReference type="InterPro" id="IPR023827">
    <property type="entry name" value="Peptidase_S8_Asp-AS"/>
</dbReference>
<keyword evidence="11" id="KW-1185">Reference proteome</keyword>
<dbReference type="EMBL" id="JACAZI010000007">
    <property type="protein sequence ID" value="KAF7356090.1"/>
    <property type="molecule type" value="Genomic_DNA"/>
</dbReference>
<keyword evidence="7" id="KW-0732">Signal</keyword>
<feature type="active site" description="Charge relay system" evidence="5">
    <location>
        <position position="182"/>
    </location>
</feature>
<dbReference type="PRINTS" id="PR00723">
    <property type="entry name" value="SUBTILISIN"/>
</dbReference>
<dbReference type="PROSITE" id="PS51892">
    <property type="entry name" value="SUBTILASE"/>
    <property type="match status" value="1"/>
</dbReference>
<evidence type="ECO:0008006" key="12">
    <source>
        <dbReference type="Google" id="ProtNLM"/>
    </source>
</evidence>
<evidence type="ECO:0000256" key="1">
    <source>
        <dbReference type="ARBA" id="ARBA00011073"/>
    </source>
</evidence>
<dbReference type="SUPFAM" id="SSF52743">
    <property type="entry name" value="Subtilisin-like"/>
    <property type="match status" value="1"/>
</dbReference>
<dbReference type="PROSITE" id="PS00138">
    <property type="entry name" value="SUBTILASE_SER"/>
    <property type="match status" value="1"/>
</dbReference>
<proteinExistence type="inferred from homology"/>
<name>A0A8H6YDL2_9AGAR</name>
<dbReference type="SUPFAM" id="SSF54897">
    <property type="entry name" value="Protease propeptides/inhibitors"/>
    <property type="match status" value="1"/>
</dbReference>
<evidence type="ECO:0000313" key="10">
    <source>
        <dbReference type="EMBL" id="KAF7356090.1"/>
    </source>
</evidence>
<feature type="domain" description="Inhibitor I9" evidence="9">
    <location>
        <begin position="56"/>
        <end position="133"/>
    </location>
</feature>
<comment type="caution">
    <text evidence="10">The sequence shown here is derived from an EMBL/GenBank/DDBJ whole genome shotgun (WGS) entry which is preliminary data.</text>
</comment>
<gene>
    <name evidence="10" type="ORF">MVEN_00939000</name>
</gene>
<dbReference type="InterPro" id="IPR037045">
    <property type="entry name" value="S8pro/Inhibitor_I9_sf"/>
</dbReference>
<evidence type="ECO:0000256" key="7">
    <source>
        <dbReference type="SAM" id="SignalP"/>
    </source>
</evidence>
<dbReference type="PANTHER" id="PTHR43806">
    <property type="entry name" value="PEPTIDASE S8"/>
    <property type="match status" value="1"/>
</dbReference>
<comment type="similarity">
    <text evidence="1 5 6">Belongs to the peptidase S8 family.</text>
</comment>
<keyword evidence="4 5" id="KW-0720">Serine protease</keyword>
<dbReference type="Proteomes" id="UP000620124">
    <property type="component" value="Unassembled WGS sequence"/>
</dbReference>
<dbReference type="InterPro" id="IPR015500">
    <property type="entry name" value="Peptidase_S8_subtilisin-rel"/>
</dbReference>
<keyword evidence="2 5" id="KW-0645">Protease</keyword>
<evidence type="ECO:0000313" key="11">
    <source>
        <dbReference type="Proteomes" id="UP000620124"/>
    </source>
</evidence>
<dbReference type="PROSITE" id="PS00136">
    <property type="entry name" value="SUBTILASE_ASP"/>
    <property type="match status" value="1"/>
</dbReference>
<reference evidence="10" key="1">
    <citation type="submission" date="2020-05" db="EMBL/GenBank/DDBJ databases">
        <title>Mycena genomes resolve the evolution of fungal bioluminescence.</title>
        <authorList>
            <person name="Tsai I.J."/>
        </authorList>
    </citation>
    <scope>NUCLEOTIDE SEQUENCE</scope>
    <source>
        <strain evidence="10">CCC161011</strain>
    </source>
</reference>
<dbReference type="Gene3D" id="3.40.50.200">
    <property type="entry name" value="Peptidase S8/S53 domain"/>
    <property type="match status" value="1"/>
</dbReference>
<dbReference type="PANTHER" id="PTHR43806:SF11">
    <property type="entry name" value="CEREVISIN-RELATED"/>
    <property type="match status" value="1"/>
</dbReference>
<evidence type="ECO:0000259" key="9">
    <source>
        <dbReference type="Pfam" id="PF05922"/>
    </source>
</evidence>
<evidence type="ECO:0000259" key="8">
    <source>
        <dbReference type="Pfam" id="PF00082"/>
    </source>
</evidence>
<evidence type="ECO:0000256" key="4">
    <source>
        <dbReference type="ARBA" id="ARBA00022825"/>
    </source>
</evidence>
<dbReference type="OrthoDB" id="206201at2759"/>
<feature type="domain" description="Peptidase S8/S53" evidence="8">
    <location>
        <begin position="173"/>
        <end position="397"/>
    </location>
</feature>
<dbReference type="InterPro" id="IPR050131">
    <property type="entry name" value="Peptidase_S8_subtilisin-like"/>
</dbReference>
<dbReference type="Gene3D" id="3.30.70.80">
    <property type="entry name" value="Peptidase S8 propeptide/proteinase inhibitor I9"/>
    <property type="match status" value="1"/>
</dbReference>
<dbReference type="Pfam" id="PF05922">
    <property type="entry name" value="Inhibitor_I9"/>
    <property type="match status" value="1"/>
</dbReference>
<evidence type="ECO:0000256" key="5">
    <source>
        <dbReference type="PROSITE-ProRule" id="PRU01240"/>
    </source>
</evidence>
<feature type="active site" description="Charge relay system" evidence="5">
    <location>
        <position position="214"/>
    </location>
</feature>
<dbReference type="GO" id="GO:0005615">
    <property type="term" value="C:extracellular space"/>
    <property type="evidence" value="ECO:0007669"/>
    <property type="project" value="TreeGrafter"/>
</dbReference>
<evidence type="ECO:0000256" key="3">
    <source>
        <dbReference type="ARBA" id="ARBA00022801"/>
    </source>
</evidence>
<evidence type="ECO:0000256" key="6">
    <source>
        <dbReference type="RuleBase" id="RU003355"/>
    </source>
</evidence>
<dbReference type="InterPro" id="IPR000209">
    <property type="entry name" value="Peptidase_S8/S53_dom"/>
</dbReference>
<feature type="chain" id="PRO_5034634950" description="Serine protease" evidence="7">
    <location>
        <begin position="21"/>
        <end position="490"/>
    </location>
</feature>
<organism evidence="10 11">
    <name type="scientific">Mycena venus</name>
    <dbReference type="NCBI Taxonomy" id="2733690"/>
    <lineage>
        <taxon>Eukaryota</taxon>
        <taxon>Fungi</taxon>
        <taxon>Dikarya</taxon>
        <taxon>Basidiomycota</taxon>
        <taxon>Agaricomycotina</taxon>
        <taxon>Agaricomycetes</taxon>
        <taxon>Agaricomycetidae</taxon>
        <taxon>Agaricales</taxon>
        <taxon>Marasmiineae</taxon>
        <taxon>Mycenaceae</taxon>
        <taxon>Mycena</taxon>
    </lineage>
</organism>
<dbReference type="PROSITE" id="PS00137">
    <property type="entry name" value="SUBTILASE_HIS"/>
    <property type="match status" value="1"/>
</dbReference>
<dbReference type="InterPro" id="IPR023828">
    <property type="entry name" value="Peptidase_S8_Ser-AS"/>
</dbReference>
<dbReference type="InterPro" id="IPR010259">
    <property type="entry name" value="S8pro/Inhibitor_I9"/>
</dbReference>
<keyword evidence="3 5" id="KW-0378">Hydrolase</keyword>
<dbReference type="AlphaFoldDB" id="A0A8H6YDL2"/>
<feature type="active site" description="Charge relay system" evidence="5">
    <location>
        <position position="376"/>
    </location>
</feature>
<evidence type="ECO:0000256" key="2">
    <source>
        <dbReference type="ARBA" id="ARBA00022670"/>
    </source>
</evidence>
<dbReference type="GO" id="GO:0006508">
    <property type="term" value="P:proteolysis"/>
    <property type="evidence" value="ECO:0007669"/>
    <property type="project" value="UniProtKB-KW"/>
</dbReference>
<dbReference type="GO" id="GO:0004252">
    <property type="term" value="F:serine-type endopeptidase activity"/>
    <property type="evidence" value="ECO:0007669"/>
    <property type="project" value="UniProtKB-UniRule"/>
</dbReference>
<accession>A0A8H6YDL2</accession>
<feature type="signal peptide" evidence="7">
    <location>
        <begin position="1"/>
        <end position="20"/>
    </location>
</feature>
<dbReference type="InterPro" id="IPR036852">
    <property type="entry name" value="Peptidase_S8/S53_dom_sf"/>
</dbReference>
<protein>
    <recommendedName>
        <fullName evidence="12">Serine protease</fullName>
    </recommendedName>
</protein>
<dbReference type="CDD" id="cd04077">
    <property type="entry name" value="Peptidases_S8_PCSK9_ProteinaseK_like"/>
    <property type="match status" value="1"/>
</dbReference>
<dbReference type="InterPro" id="IPR034193">
    <property type="entry name" value="PCSK9_ProteinaseK-like"/>
</dbReference>
<dbReference type="InterPro" id="IPR022398">
    <property type="entry name" value="Peptidase_S8_His-AS"/>
</dbReference>
<dbReference type="Pfam" id="PF00082">
    <property type="entry name" value="Peptidase_S8"/>
    <property type="match status" value="1"/>
</dbReference>
<sequence>MLNLGSILFATLVLTSAVSARPITDCHTDPRSPLHGAFNFAPLLGGDEPHAVINDSYIVVLKKDASVAHVQNHFNFLQTVQEENPLIDGGVGIRHIYDGPVSGYAGRFSPTAMHQLRSMPEVDYIEHDRVVQTLGTIGVTTQKGAPWGLARISHRDKLSLRTYGKYQYDSRGGEGVDVYVVDSGINIHHREFEGRASWGKTIVQNDIDEDQNGHGTHCAGTIASRKYGVAKGANVIAVKVVRADGYGSPLRHHRRDLAADARKEYAATGRTSHKGSVINMSLGLRGVSRAGNQAIDGAVGQGIHVVVAAGNDNADACKYTPGSAEKAIVVGASTQNDERAYFSNHGPCVTVFAPGFNILSTYKGGRDATTLMSGTSMSSPHTAGLVAYLLGIYPSATFDPVLGKEPIFTPGLRSQHQFDAPSRIYSVLRMVLPRPFASLLPVASWVSDGPTTVSPADMKAAILGLATRGALTGLPADTANLLIFNNATAL</sequence>